<evidence type="ECO:0000256" key="3">
    <source>
        <dbReference type="SAM" id="MobiDB-lite"/>
    </source>
</evidence>
<dbReference type="PANTHER" id="PTHR32258:SF22">
    <property type="entry name" value="PROTEIN NETWORKED 3A-LIKE"/>
    <property type="match status" value="1"/>
</dbReference>
<reference evidence="5 6" key="1">
    <citation type="journal article" date="2017" name="Mol. Plant">
        <title>The Genome of Medicinal Plant Macleaya cordata Provides New Insights into Benzylisoquinoline Alkaloids Metabolism.</title>
        <authorList>
            <person name="Liu X."/>
            <person name="Liu Y."/>
            <person name="Huang P."/>
            <person name="Ma Y."/>
            <person name="Qing Z."/>
            <person name="Tang Q."/>
            <person name="Cao H."/>
            <person name="Cheng P."/>
            <person name="Zheng Y."/>
            <person name="Yuan Z."/>
            <person name="Zhou Y."/>
            <person name="Liu J."/>
            <person name="Tang Z."/>
            <person name="Zhuo Y."/>
            <person name="Zhang Y."/>
            <person name="Yu L."/>
            <person name="Huang J."/>
            <person name="Yang P."/>
            <person name="Peng Q."/>
            <person name="Zhang J."/>
            <person name="Jiang W."/>
            <person name="Zhang Z."/>
            <person name="Lin K."/>
            <person name="Ro D.K."/>
            <person name="Chen X."/>
            <person name="Xiong X."/>
            <person name="Shang Y."/>
            <person name="Huang S."/>
            <person name="Zeng J."/>
        </authorList>
    </citation>
    <scope>NUCLEOTIDE SEQUENCE [LARGE SCALE GENOMIC DNA]</scope>
    <source>
        <strain evidence="6">cv. BLH2017</strain>
        <tissue evidence="5">Root</tissue>
    </source>
</reference>
<keyword evidence="6" id="KW-1185">Reference proteome</keyword>
<dbReference type="GO" id="GO:0003779">
    <property type="term" value="F:actin binding"/>
    <property type="evidence" value="ECO:0007669"/>
    <property type="project" value="InterPro"/>
</dbReference>
<proteinExistence type="inferred from homology"/>
<dbReference type="Pfam" id="PF07765">
    <property type="entry name" value="KIP1"/>
    <property type="match status" value="1"/>
</dbReference>
<organism evidence="5 6">
    <name type="scientific">Macleaya cordata</name>
    <name type="common">Five-seeded plume-poppy</name>
    <name type="synonym">Bocconia cordata</name>
    <dbReference type="NCBI Taxonomy" id="56857"/>
    <lineage>
        <taxon>Eukaryota</taxon>
        <taxon>Viridiplantae</taxon>
        <taxon>Streptophyta</taxon>
        <taxon>Embryophyta</taxon>
        <taxon>Tracheophyta</taxon>
        <taxon>Spermatophyta</taxon>
        <taxon>Magnoliopsida</taxon>
        <taxon>Ranunculales</taxon>
        <taxon>Papaveraceae</taxon>
        <taxon>Papaveroideae</taxon>
        <taxon>Macleaya</taxon>
    </lineage>
</organism>
<dbReference type="InterPro" id="IPR011684">
    <property type="entry name" value="NAB"/>
</dbReference>
<feature type="region of interest" description="Disordered" evidence="3">
    <location>
        <begin position="76"/>
        <end position="105"/>
    </location>
</feature>
<protein>
    <submittedName>
        <fullName evidence="5">KIP1-like</fullName>
    </submittedName>
</protein>
<dbReference type="EMBL" id="MVGT01002051">
    <property type="protein sequence ID" value="OVA09654.1"/>
    <property type="molecule type" value="Genomic_DNA"/>
</dbReference>
<feature type="compositionally biased region" description="Polar residues" evidence="3">
    <location>
        <begin position="77"/>
        <end position="92"/>
    </location>
</feature>
<dbReference type="InParanoid" id="A0A200QGS3"/>
<gene>
    <name evidence="5" type="ORF">BVC80_9101g189</name>
</gene>
<dbReference type="Proteomes" id="UP000195402">
    <property type="component" value="Unassembled WGS sequence"/>
</dbReference>
<dbReference type="STRING" id="56857.A0A200QGS3"/>
<feature type="region of interest" description="Disordered" evidence="3">
    <location>
        <begin position="119"/>
        <end position="149"/>
    </location>
</feature>
<comment type="similarity">
    <text evidence="2">Belongs to the NET family.</text>
</comment>
<dbReference type="PANTHER" id="PTHR32258">
    <property type="entry name" value="PROTEIN NETWORKED 4A"/>
    <property type="match status" value="1"/>
</dbReference>
<dbReference type="PROSITE" id="PS51774">
    <property type="entry name" value="NAB"/>
    <property type="match status" value="1"/>
</dbReference>
<dbReference type="OrthoDB" id="1924020at2759"/>
<evidence type="ECO:0000313" key="5">
    <source>
        <dbReference type="EMBL" id="OVA09654.1"/>
    </source>
</evidence>
<name>A0A200QGS3_MACCD</name>
<comment type="caution">
    <text evidence="5">The sequence shown here is derived from an EMBL/GenBank/DDBJ whole genome shotgun (WGS) entry which is preliminary data.</text>
</comment>
<evidence type="ECO:0000313" key="6">
    <source>
        <dbReference type="Proteomes" id="UP000195402"/>
    </source>
</evidence>
<evidence type="ECO:0000256" key="2">
    <source>
        <dbReference type="ARBA" id="ARBA00038006"/>
    </source>
</evidence>
<evidence type="ECO:0000256" key="1">
    <source>
        <dbReference type="ARBA" id="ARBA00023054"/>
    </source>
</evidence>
<evidence type="ECO:0000259" key="4">
    <source>
        <dbReference type="PROSITE" id="PS51774"/>
    </source>
</evidence>
<sequence length="299" mass="34029">MLSLIIQEEGDSFAQRAEMYYKKRSELIKMVEEFHRSYRCLAERYDQLRSESAQVSHSGSSSSNSFKHVQKLPSLISKGSNGSNISDSNPESSIVEDPDHPESDTAKLDFEYLNKIADELNSTEPTKSNSKEELKIDNNSHREGKCDREGVNMKDVNGFQLAGQNQDGELKIDNNSHREGKCGREGVNKKINGFELGQNQDGEFVMGSLERETMWSDMRFQVSKLIEDNLQQQSKLIRRNDEKREAIKDLCFQLNKLTEENRTLQTCYRCSRVGMKQNKSQISKLKGLILGKFLGGCPP</sequence>
<dbReference type="AlphaFoldDB" id="A0A200QGS3"/>
<accession>A0A200QGS3</accession>
<feature type="compositionally biased region" description="Basic and acidic residues" evidence="3">
    <location>
        <begin position="129"/>
        <end position="149"/>
    </location>
</feature>
<dbReference type="InterPro" id="IPR051861">
    <property type="entry name" value="NET_actin-binding_domain"/>
</dbReference>
<dbReference type="OMA" id="FSWWWDS"/>
<feature type="domain" description="NAB" evidence="4">
    <location>
        <begin position="1"/>
        <end position="52"/>
    </location>
</feature>
<keyword evidence="1" id="KW-0175">Coiled coil</keyword>